<organism evidence="3 4">
    <name type="scientific">Nonomuraea wenchangensis</name>
    <dbReference type="NCBI Taxonomy" id="568860"/>
    <lineage>
        <taxon>Bacteria</taxon>
        <taxon>Bacillati</taxon>
        <taxon>Actinomycetota</taxon>
        <taxon>Actinomycetes</taxon>
        <taxon>Streptosporangiales</taxon>
        <taxon>Streptosporangiaceae</taxon>
        <taxon>Nonomuraea</taxon>
    </lineage>
</organism>
<keyword evidence="3" id="KW-0418">Kinase</keyword>
<evidence type="ECO:0000313" key="3">
    <source>
        <dbReference type="EMBL" id="SET43860.1"/>
    </source>
</evidence>
<evidence type="ECO:0000256" key="1">
    <source>
        <dbReference type="ARBA" id="ARBA00022527"/>
    </source>
</evidence>
<keyword evidence="4" id="KW-1185">Reference proteome</keyword>
<accession>A0A1I0EGB6</accession>
<reference evidence="3 4" key="1">
    <citation type="submission" date="2016-10" db="EMBL/GenBank/DDBJ databases">
        <authorList>
            <person name="de Groot N.N."/>
        </authorList>
    </citation>
    <scope>NUCLEOTIDE SEQUENCE [LARGE SCALE GENOMIC DNA]</scope>
    <source>
        <strain evidence="3 4">CGMCC 4.5598</strain>
    </source>
</reference>
<dbReference type="CDD" id="cd16936">
    <property type="entry name" value="HATPase_RsbW-like"/>
    <property type="match status" value="1"/>
</dbReference>
<keyword evidence="3" id="KW-0808">Transferase</keyword>
<dbReference type="Gene3D" id="3.30.565.10">
    <property type="entry name" value="Histidine kinase-like ATPase, C-terminal domain"/>
    <property type="match status" value="1"/>
</dbReference>
<dbReference type="InterPro" id="IPR003594">
    <property type="entry name" value="HATPase_dom"/>
</dbReference>
<dbReference type="InterPro" id="IPR050267">
    <property type="entry name" value="Anti-sigma-factor_SerPK"/>
</dbReference>
<dbReference type="PANTHER" id="PTHR35526">
    <property type="entry name" value="ANTI-SIGMA-F FACTOR RSBW-RELATED"/>
    <property type="match status" value="1"/>
</dbReference>
<dbReference type="InterPro" id="IPR036890">
    <property type="entry name" value="HATPase_C_sf"/>
</dbReference>
<name>A0A1I0EGB6_9ACTN</name>
<proteinExistence type="predicted"/>
<feature type="domain" description="Histidine kinase/HSP90-like ATPase" evidence="2">
    <location>
        <begin position="28"/>
        <end position="127"/>
    </location>
</feature>
<evidence type="ECO:0000313" key="4">
    <source>
        <dbReference type="Proteomes" id="UP000199361"/>
    </source>
</evidence>
<gene>
    <name evidence="3" type="ORF">SAMN05421811_10327</name>
</gene>
<dbReference type="AlphaFoldDB" id="A0A1I0EGB6"/>
<protein>
    <submittedName>
        <fullName evidence="3">Anti-sigma regulatory factor (Ser/Thr protein kinase)</fullName>
    </submittedName>
</protein>
<dbReference type="Pfam" id="PF13581">
    <property type="entry name" value="HATPase_c_2"/>
    <property type="match status" value="1"/>
</dbReference>
<dbReference type="EMBL" id="FOHX01000003">
    <property type="protein sequence ID" value="SET43860.1"/>
    <property type="molecule type" value="Genomic_DNA"/>
</dbReference>
<dbReference type="STRING" id="568860.SAMN05421811_10327"/>
<evidence type="ECO:0000259" key="2">
    <source>
        <dbReference type="Pfam" id="PF13581"/>
    </source>
</evidence>
<sequence>MTETPEAVEESRPPEESTLIAELRLYRNPRAVARGRHVLAGWLSDDPLLFDAQQIVSELLTNAVIHPENGLGRESIVLRASWLDTDLLLEVIDPGPLRRFSIPNARMPAIEAESGRGLGIVRDYARAWGTFVTESGKRNVWAVLSRS</sequence>
<dbReference type="Proteomes" id="UP000199361">
    <property type="component" value="Unassembled WGS sequence"/>
</dbReference>
<dbReference type="SUPFAM" id="SSF55874">
    <property type="entry name" value="ATPase domain of HSP90 chaperone/DNA topoisomerase II/histidine kinase"/>
    <property type="match status" value="1"/>
</dbReference>
<keyword evidence="1" id="KW-0723">Serine/threonine-protein kinase</keyword>
<dbReference type="PANTHER" id="PTHR35526:SF3">
    <property type="entry name" value="ANTI-SIGMA-F FACTOR RSBW"/>
    <property type="match status" value="1"/>
</dbReference>
<dbReference type="GO" id="GO:0004674">
    <property type="term" value="F:protein serine/threonine kinase activity"/>
    <property type="evidence" value="ECO:0007669"/>
    <property type="project" value="UniProtKB-KW"/>
</dbReference>